<dbReference type="AlphaFoldDB" id="A0A941HPE5"/>
<dbReference type="CDD" id="cd04301">
    <property type="entry name" value="NAT_SF"/>
    <property type="match status" value="1"/>
</dbReference>
<dbReference type="InterPro" id="IPR050680">
    <property type="entry name" value="YpeA/RimI_acetyltransf"/>
</dbReference>
<dbReference type="InterPro" id="IPR000182">
    <property type="entry name" value="GNAT_dom"/>
</dbReference>
<evidence type="ECO:0000313" key="4">
    <source>
        <dbReference type="EMBL" id="MBR0574975.1"/>
    </source>
</evidence>
<evidence type="ECO:0000256" key="2">
    <source>
        <dbReference type="ARBA" id="ARBA00023315"/>
    </source>
</evidence>
<proteinExistence type="predicted"/>
<dbReference type="SUPFAM" id="SSF55729">
    <property type="entry name" value="Acyl-CoA N-acyltransferases (Nat)"/>
    <property type="match status" value="1"/>
</dbReference>
<dbReference type="Gene3D" id="3.40.630.30">
    <property type="match status" value="1"/>
</dbReference>
<feature type="domain" description="N-acetyltransferase" evidence="3">
    <location>
        <begin position="20"/>
        <end position="167"/>
    </location>
</feature>
<keyword evidence="5" id="KW-1185">Reference proteome</keyword>
<dbReference type="RefSeq" id="WP_211799484.1">
    <property type="nucleotide sequence ID" value="NZ_JAGSCS010000001.1"/>
</dbReference>
<accession>A0A941HPE5</accession>
<dbReference type="Proteomes" id="UP000675379">
    <property type="component" value="Unassembled WGS sequence"/>
</dbReference>
<dbReference type="PANTHER" id="PTHR43420">
    <property type="entry name" value="ACETYLTRANSFERASE"/>
    <property type="match status" value="1"/>
</dbReference>
<dbReference type="InterPro" id="IPR016181">
    <property type="entry name" value="Acyl_CoA_acyltransferase"/>
</dbReference>
<evidence type="ECO:0000259" key="3">
    <source>
        <dbReference type="PROSITE" id="PS51186"/>
    </source>
</evidence>
<organism evidence="4 5">
    <name type="scientific">Proteiniclasticum sediminis</name>
    <dbReference type="NCBI Taxonomy" id="2804028"/>
    <lineage>
        <taxon>Bacteria</taxon>
        <taxon>Bacillati</taxon>
        <taxon>Bacillota</taxon>
        <taxon>Clostridia</taxon>
        <taxon>Eubacteriales</taxon>
        <taxon>Clostridiaceae</taxon>
        <taxon>Proteiniclasticum</taxon>
    </lineage>
</organism>
<evidence type="ECO:0000256" key="1">
    <source>
        <dbReference type="ARBA" id="ARBA00022679"/>
    </source>
</evidence>
<sequence length="167" mass="18910">MPQRIRMSLRLKPEVRNFTVPLVPATEEVLLPMAEALLDAYAGTVDDEHETLEEALEELRRVFRGFYGTFLPQASHLILEDNRVLSGVLTCLYRSEPTITNTFTRKSAQRLGYATHLVMKAADVLAQEGFHSLYLFVSVENRQAIALYESLGFEKVPLTTVTEIHVD</sequence>
<evidence type="ECO:0000313" key="5">
    <source>
        <dbReference type="Proteomes" id="UP000675379"/>
    </source>
</evidence>
<comment type="caution">
    <text evidence="4">The sequence shown here is derived from an EMBL/GenBank/DDBJ whole genome shotgun (WGS) entry which is preliminary data.</text>
</comment>
<dbReference type="EMBL" id="JAGSCS010000001">
    <property type="protein sequence ID" value="MBR0574975.1"/>
    <property type="molecule type" value="Genomic_DNA"/>
</dbReference>
<gene>
    <name evidence="4" type="ORF">KCG48_01340</name>
</gene>
<dbReference type="PANTHER" id="PTHR43420:SF12">
    <property type="entry name" value="N-ACETYLTRANSFERASE DOMAIN-CONTAINING PROTEIN"/>
    <property type="match status" value="1"/>
</dbReference>
<name>A0A941HPE5_9CLOT</name>
<keyword evidence="2" id="KW-0012">Acyltransferase</keyword>
<dbReference type="Pfam" id="PF00583">
    <property type="entry name" value="Acetyltransf_1"/>
    <property type="match status" value="1"/>
</dbReference>
<dbReference type="GO" id="GO:0016747">
    <property type="term" value="F:acyltransferase activity, transferring groups other than amino-acyl groups"/>
    <property type="evidence" value="ECO:0007669"/>
    <property type="project" value="InterPro"/>
</dbReference>
<keyword evidence="1" id="KW-0808">Transferase</keyword>
<reference evidence="4" key="1">
    <citation type="submission" date="2021-04" db="EMBL/GenBank/DDBJ databases">
        <title>Proteiniclasticum sedimins sp. nov., an obligate anaerobic bacterium isolated from anaerobic sludge.</title>
        <authorList>
            <person name="Liu J."/>
        </authorList>
    </citation>
    <scope>NUCLEOTIDE SEQUENCE</scope>
    <source>
        <strain evidence="4">BAD-10</strain>
    </source>
</reference>
<dbReference type="PROSITE" id="PS51186">
    <property type="entry name" value="GNAT"/>
    <property type="match status" value="1"/>
</dbReference>
<protein>
    <submittedName>
        <fullName evidence="4">GNAT family N-acetyltransferase</fullName>
    </submittedName>
</protein>